<dbReference type="AlphaFoldDB" id="T1K1S9"/>
<evidence type="ECO:0000313" key="2">
    <source>
        <dbReference type="EnsemblMetazoa" id="tetur04g02490.1"/>
    </source>
</evidence>
<keyword evidence="1" id="KW-0732">Signal</keyword>
<dbReference type="HOGENOM" id="CLU_2690962_0_0_1"/>
<dbReference type="Proteomes" id="UP000015104">
    <property type="component" value="Unassembled WGS sequence"/>
</dbReference>
<dbReference type="EnsemblMetazoa" id="tetur04g02490.1">
    <property type="protein sequence ID" value="tetur04g02490.1"/>
    <property type="gene ID" value="tetur04g02490"/>
</dbReference>
<name>T1K1S9_TETUR</name>
<feature type="chain" id="PRO_5004591129" evidence="1">
    <location>
        <begin position="23"/>
        <end position="74"/>
    </location>
</feature>
<dbReference type="EMBL" id="CAEY01001356">
    <property type="status" value="NOT_ANNOTATED_CDS"/>
    <property type="molecule type" value="Genomic_DNA"/>
</dbReference>
<evidence type="ECO:0000256" key="1">
    <source>
        <dbReference type="SAM" id="SignalP"/>
    </source>
</evidence>
<evidence type="ECO:0000313" key="3">
    <source>
        <dbReference type="Proteomes" id="UP000015104"/>
    </source>
</evidence>
<feature type="signal peptide" evidence="1">
    <location>
        <begin position="1"/>
        <end position="22"/>
    </location>
</feature>
<reference evidence="2" key="2">
    <citation type="submission" date="2015-06" db="UniProtKB">
        <authorList>
            <consortium name="EnsemblMetazoa"/>
        </authorList>
    </citation>
    <scope>IDENTIFICATION</scope>
</reference>
<organism evidence="2 3">
    <name type="scientific">Tetranychus urticae</name>
    <name type="common">Two-spotted spider mite</name>
    <dbReference type="NCBI Taxonomy" id="32264"/>
    <lineage>
        <taxon>Eukaryota</taxon>
        <taxon>Metazoa</taxon>
        <taxon>Ecdysozoa</taxon>
        <taxon>Arthropoda</taxon>
        <taxon>Chelicerata</taxon>
        <taxon>Arachnida</taxon>
        <taxon>Acari</taxon>
        <taxon>Acariformes</taxon>
        <taxon>Trombidiformes</taxon>
        <taxon>Prostigmata</taxon>
        <taxon>Eleutherengona</taxon>
        <taxon>Raphignathae</taxon>
        <taxon>Tetranychoidea</taxon>
        <taxon>Tetranychidae</taxon>
        <taxon>Tetranychus</taxon>
    </lineage>
</organism>
<reference evidence="3" key="1">
    <citation type="submission" date="2011-08" db="EMBL/GenBank/DDBJ databases">
        <authorList>
            <person name="Rombauts S."/>
        </authorList>
    </citation>
    <scope>NUCLEOTIDE SEQUENCE</scope>
    <source>
        <strain evidence="3">London</strain>
    </source>
</reference>
<sequence>MKSIVLTILIIILIATQKLVHPKPYEMKQNNWSRKQIKDSLHSINNKQTKIMPSNINQQLKRNQIDPLKGLVVG</sequence>
<proteinExistence type="predicted"/>
<keyword evidence="3" id="KW-1185">Reference proteome</keyword>
<accession>T1K1S9</accession>
<protein>
    <submittedName>
        <fullName evidence="2">Uncharacterized protein</fullName>
    </submittedName>
</protein>